<organism evidence="2 3">
    <name type="scientific">Setaria viridis</name>
    <name type="common">Green bristlegrass</name>
    <name type="synonym">Setaria italica subsp. viridis</name>
    <dbReference type="NCBI Taxonomy" id="4556"/>
    <lineage>
        <taxon>Eukaryota</taxon>
        <taxon>Viridiplantae</taxon>
        <taxon>Streptophyta</taxon>
        <taxon>Embryophyta</taxon>
        <taxon>Tracheophyta</taxon>
        <taxon>Spermatophyta</taxon>
        <taxon>Magnoliopsida</taxon>
        <taxon>Liliopsida</taxon>
        <taxon>Poales</taxon>
        <taxon>Poaceae</taxon>
        <taxon>PACMAD clade</taxon>
        <taxon>Panicoideae</taxon>
        <taxon>Panicodae</taxon>
        <taxon>Paniceae</taxon>
        <taxon>Cenchrinae</taxon>
        <taxon>Setaria</taxon>
    </lineage>
</organism>
<gene>
    <name evidence="2" type="ORF">SEVIR_8G127266v2</name>
</gene>
<accession>A0A4U6THS2</accession>
<dbReference type="EMBL" id="CM016559">
    <property type="protein sequence ID" value="TKW00674.1"/>
    <property type="molecule type" value="Genomic_DNA"/>
</dbReference>
<evidence type="ECO:0000313" key="2">
    <source>
        <dbReference type="EMBL" id="TKW00674.1"/>
    </source>
</evidence>
<evidence type="ECO:0000256" key="1">
    <source>
        <dbReference type="SAM" id="MobiDB-lite"/>
    </source>
</evidence>
<dbReference type="AlphaFoldDB" id="A0A4U6THS2"/>
<feature type="region of interest" description="Disordered" evidence="1">
    <location>
        <begin position="1"/>
        <end position="22"/>
    </location>
</feature>
<proteinExistence type="predicted"/>
<dbReference type="Proteomes" id="UP000298652">
    <property type="component" value="Chromosome 8"/>
</dbReference>
<feature type="compositionally biased region" description="Polar residues" evidence="1">
    <location>
        <begin position="7"/>
        <end position="19"/>
    </location>
</feature>
<sequence length="111" mass="12294">MRREEASTNSPSLCSSIQAPPSIGLPNRRHCPYAFPSGAAAPPPRPSVLRSGSVQLPSFRLPIDEPPLRRLSTSLNLQRRLQPPPQLPPPHPPRSRHLVFLLGWHISCRSC</sequence>
<evidence type="ECO:0000313" key="3">
    <source>
        <dbReference type="Proteomes" id="UP000298652"/>
    </source>
</evidence>
<keyword evidence="3" id="KW-1185">Reference proteome</keyword>
<dbReference type="Gramene" id="TKW00674">
    <property type="protein sequence ID" value="TKW00674"/>
    <property type="gene ID" value="SEVIR_8G127266v2"/>
</dbReference>
<name>A0A4U6THS2_SETVI</name>
<reference evidence="2" key="1">
    <citation type="submission" date="2019-03" db="EMBL/GenBank/DDBJ databases">
        <title>WGS assembly of Setaria viridis.</title>
        <authorList>
            <person name="Huang P."/>
            <person name="Jenkins J."/>
            <person name="Grimwood J."/>
            <person name="Barry K."/>
            <person name="Healey A."/>
            <person name="Mamidi S."/>
            <person name="Sreedasyam A."/>
            <person name="Shu S."/>
            <person name="Feldman M."/>
            <person name="Wu J."/>
            <person name="Yu Y."/>
            <person name="Chen C."/>
            <person name="Johnson J."/>
            <person name="Rokhsar D."/>
            <person name="Baxter I."/>
            <person name="Schmutz J."/>
            <person name="Brutnell T."/>
            <person name="Kellogg E."/>
        </authorList>
    </citation>
    <scope>NUCLEOTIDE SEQUENCE [LARGE SCALE GENOMIC DNA]</scope>
</reference>
<protein>
    <submittedName>
        <fullName evidence="2">Uncharacterized protein</fullName>
    </submittedName>
</protein>